<keyword evidence="1" id="KW-0812">Transmembrane</keyword>
<dbReference type="AlphaFoldDB" id="A0A316HJ23"/>
<organism evidence="2 3">
    <name type="scientific">Mucilaginibacter oryzae</name>
    <dbReference type="NCBI Taxonomy" id="468058"/>
    <lineage>
        <taxon>Bacteria</taxon>
        <taxon>Pseudomonadati</taxon>
        <taxon>Bacteroidota</taxon>
        <taxon>Sphingobacteriia</taxon>
        <taxon>Sphingobacteriales</taxon>
        <taxon>Sphingobacteriaceae</taxon>
        <taxon>Mucilaginibacter</taxon>
    </lineage>
</organism>
<sequence>MIKATINCKNCDSTVDGNFCSSCGHPAIIKRVDGHYLLHEIQHVLHFEKGIFYTIRELLIRPGQNVREFLADNRSRMVKPVLFITITSLIYSIINHIFHVEEEYITYKSTESAATDTIFAWIQGHYGYSNIIMGVFIAFTLKLFFRKYNYNFFEILILLCFVIGMGMLIYTVFAFAYGAFKFNLIATGGVIGLCYCVWAIALFFDGRKWINYLKALAAYLLGSIIFMLVALLLGITADILLKH</sequence>
<feature type="transmembrane region" description="Helical" evidence="1">
    <location>
        <begin position="118"/>
        <end position="144"/>
    </location>
</feature>
<evidence type="ECO:0000313" key="3">
    <source>
        <dbReference type="Proteomes" id="UP000245678"/>
    </source>
</evidence>
<evidence type="ECO:0000256" key="1">
    <source>
        <dbReference type="SAM" id="Phobius"/>
    </source>
</evidence>
<feature type="transmembrane region" description="Helical" evidence="1">
    <location>
        <begin position="216"/>
        <end position="241"/>
    </location>
</feature>
<name>A0A316HJ23_9SPHI</name>
<reference evidence="2 3" key="1">
    <citation type="submission" date="2018-05" db="EMBL/GenBank/DDBJ databases">
        <title>Genomic Encyclopedia of Archaeal and Bacterial Type Strains, Phase II (KMG-II): from individual species to whole genera.</title>
        <authorList>
            <person name="Goeker M."/>
        </authorList>
    </citation>
    <scope>NUCLEOTIDE SEQUENCE [LARGE SCALE GENOMIC DNA]</scope>
    <source>
        <strain evidence="2 3">DSM 19975</strain>
    </source>
</reference>
<dbReference type="Proteomes" id="UP000245678">
    <property type="component" value="Unassembled WGS sequence"/>
</dbReference>
<gene>
    <name evidence="2" type="ORF">LX99_00964</name>
</gene>
<evidence type="ECO:0000313" key="2">
    <source>
        <dbReference type="EMBL" id="PWK80496.1"/>
    </source>
</evidence>
<keyword evidence="1" id="KW-0472">Membrane</keyword>
<feature type="transmembrane region" description="Helical" evidence="1">
    <location>
        <begin position="156"/>
        <end position="178"/>
    </location>
</feature>
<proteinExistence type="predicted"/>
<feature type="transmembrane region" description="Helical" evidence="1">
    <location>
        <begin position="81"/>
        <end position="98"/>
    </location>
</feature>
<comment type="caution">
    <text evidence="2">The sequence shown here is derived from an EMBL/GenBank/DDBJ whole genome shotgun (WGS) entry which is preliminary data.</text>
</comment>
<dbReference type="RefSeq" id="WP_109606799.1">
    <property type="nucleotide sequence ID" value="NZ_QGHA01000001.1"/>
</dbReference>
<protein>
    <submittedName>
        <fullName evidence="2">Uncharacterized protein DUF3667</fullName>
    </submittedName>
</protein>
<accession>A0A316HJ23</accession>
<keyword evidence="1" id="KW-1133">Transmembrane helix</keyword>
<keyword evidence="3" id="KW-1185">Reference proteome</keyword>
<dbReference type="EMBL" id="QGHA01000001">
    <property type="protein sequence ID" value="PWK80496.1"/>
    <property type="molecule type" value="Genomic_DNA"/>
</dbReference>
<dbReference type="InterPro" id="IPR022134">
    <property type="entry name" value="DUF3667"/>
</dbReference>
<feature type="transmembrane region" description="Helical" evidence="1">
    <location>
        <begin position="184"/>
        <end position="204"/>
    </location>
</feature>
<dbReference type="Pfam" id="PF12412">
    <property type="entry name" value="DUF3667"/>
    <property type="match status" value="1"/>
</dbReference>